<dbReference type="EMBL" id="CP155571">
    <property type="protein sequence ID" value="XFO74684.1"/>
    <property type="molecule type" value="Genomic_DNA"/>
</dbReference>
<sequence length="472" mass="51284">MKKSFTIMLITLLIMTVTGTALAISSFSDVPENHWAYDSVKKLVKAGLVEGYDDNTFRGDRAMSRYEFAIMIDKAMQRYETADDTNKKLIDGLSAEFATELNRLGSRVSKLEAKTKITVGGDTRMRYMVDNPTVNGAKKLHGSDRYDFRQRIKFSGALNDDISWTSRLSTNYGNKFGNTDSSPGSTVYLDIMNITAKNVLGLDSIRVGRSALDVFGNGLMGKPMAVDGVLINDTFGNVKFRGWTGNIKSDTSQGNGLGDSGNANQLTTAEVGFKLADNLNLRTGYYWADVPGTSTANGSGTMNTSVGSFGSSKGWSVSANYKIGKYTLLADYISTTLSDAVTIPSNPKGWSVQFSNSQGPAVYYSAVPLVNPEKVGSDAWSVSYRSLDPGATPSGAGGFDTTAVAYPTNPYNIFTHGNDNVKGLFLAYQKVVAKNMIASLEYQDVKLKNKSLTTLSSDSLDKTYMIKCEFFY</sequence>
<evidence type="ECO:0000313" key="4">
    <source>
        <dbReference type="Proteomes" id="UP000216052"/>
    </source>
</evidence>
<accession>A0ABZ3J9K9</accession>
<feature type="domain" description="SLH" evidence="2">
    <location>
        <begin position="23"/>
        <end position="86"/>
    </location>
</feature>
<dbReference type="Pfam" id="PF00395">
    <property type="entry name" value="SLH"/>
    <property type="match status" value="1"/>
</dbReference>
<keyword evidence="1" id="KW-0732">Signal</keyword>
<dbReference type="SUPFAM" id="SSF56935">
    <property type="entry name" value="Porins"/>
    <property type="match status" value="1"/>
</dbReference>
<dbReference type="PROSITE" id="PS51272">
    <property type="entry name" value="SLH"/>
    <property type="match status" value="1"/>
</dbReference>
<dbReference type="Proteomes" id="UP000216052">
    <property type="component" value="Chromosome"/>
</dbReference>
<protein>
    <recommendedName>
        <fullName evidence="2">SLH domain-containing protein</fullName>
    </recommendedName>
</protein>
<gene>
    <name evidence="3" type="ORF">SPACI_047950</name>
</gene>
<evidence type="ECO:0000313" key="3">
    <source>
        <dbReference type="EMBL" id="XFO74684.1"/>
    </source>
</evidence>
<evidence type="ECO:0000256" key="1">
    <source>
        <dbReference type="SAM" id="SignalP"/>
    </source>
</evidence>
<dbReference type="PANTHER" id="PTHR43308">
    <property type="entry name" value="OUTER MEMBRANE PROTEIN ALPHA-RELATED"/>
    <property type="match status" value="1"/>
</dbReference>
<reference evidence="3" key="1">
    <citation type="submission" date="2024-05" db="EMBL/GenBank/DDBJ databases">
        <title>Isolation and characterization of Sporomusa carbonis sp. nov., a carboxydotrophic hydrogenogen in the genus of Sporomusa isolated from a charcoal burning pile.</title>
        <authorList>
            <person name="Boeer T."/>
            <person name="Rosenbaum F."/>
            <person name="Eysell L."/>
            <person name="Mueller V."/>
            <person name="Daniel R."/>
            <person name="Poehlein A."/>
        </authorList>
    </citation>
    <scope>NUCLEOTIDE SEQUENCE [LARGE SCALE GENOMIC DNA]</scope>
    <source>
        <strain evidence="3">DSM 3132</strain>
    </source>
</reference>
<name>A0ABZ3J9K9_SPOA4</name>
<dbReference type="RefSeq" id="WP_093793224.1">
    <property type="nucleotide sequence ID" value="NZ_CP155571.1"/>
</dbReference>
<feature type="signal peptide" evidence="1">
    <location>
        <begin position="1"/>
        <end position="23"/>
    </location>
</feature>
<dbReference type="InterPro" id="IPR001119">
    <property type="entry name" value="SLH_dom"/>
</dbReference>
<dbReference type="PANTHER" id="PTHR43308:SF1">
    <property type="entry name" value="OUTER MEMBRANE PROTEIN ALPHA"/>
    <property type="match status" value="1"/>
</dbReference>
<dbReference type="InterPro" id="IPR051465">
    <property type="entry name" value="Cell_Envelope_Struct_Comp"/>
</dbReference>
<proteinExistence type="predicted"/>
<feature type="chain" id="PRO_5046528494" description="SLH domain-containing protein" evidence="1">
    <location>
        <begin position="24"/>
        <end position="472"/>
    </location>
</feature>
<evidence type="ECO:0000259" key="2">
    <source>
        <dbReference type="PROSITE" id="PS51272"/>
    </source>
</evidence>
<organism evidence="3 4">
    <name type="scientific">Sporomusa acidovorans (strain ATCC 49682 / DSM 3132 / Mol)</name>
    <dbReference type="NCBI Taxonomy" id="1123286"/>
    <lineage>
        <taxon>Bacteria</taxon>
        <taxon>Bacillati</taxon>
        <taxon>Bacillota</taxon>
        <taxon>Negativicutes</taxon>
        <taxon>Selenomonadales</taxon>
        <taxon>Sporomusaceae</taxon>
        <taxon>Sporomusa</taxon>
    </lineage>
</organism>
<keyword evidence="4" id="KW-1185">Reference proteome</keyword>